<keyword evidence="2" id="KW-1185">Reference proteome</keyword>
<reference evidence="1 2" key="1">
    <citation type="journal article" date="2013" name="Genome Announc.">
        <title>Genome Sequence of Hydrothermal Arsenic-Respiring Bacterium Marinobacter santoriniensis NKSG1T.</title>
        <authorList>
            <person name="Handley K.M."/>
            <person name="Upton M."/>
            <person name="Beatson S.A."/>
            <person name="Hery M."/>
            <person name="Lloyd J.R."/>
        </authorList>
    </citation>
    <scope>NUCLEOTIDE SEQUENCE [LARGE SCALE GENOMIC DNA]</scope>
    <source>
        <strain evidence="1 2">NKSG1</strain>
    </source>
</reference>
<dbReference type="RefSeq" id="WP_008937312.1">
    <property type="nucleotide sequence ID" value="NZ_APAT01000005.1"/>
</dbReference>
<dbReference type="OrthoDB" id="7067792at2"/>
<dbReference type="STRING" id="1288826.MSNKSG1_00733"/>
<evidence type="ECO:0000313" key="2">
    <source>
        <dbReference type="Proteomes" id="UP000011960"/>
    </source>
</evidence>
<dbReference type="EMBL" id="APAT01000005">
    <property type="protein sequence ID" value="EMP57103.1"/>
    <property type="molecule type" value="Genomic_DNA"/>
</dbReference>
<organism evidence="1 2">
    <name type="scientific">Marinobacter santoriniensis NKSG1</name>
    <dbReference type="NCBI Taxonomy" id="1288826"/>
    <lineage>
        <taxon>Bacteria</taxon>
        <taxon>Pseudomonadati</taxon>
        <taxon>Pseudomonadota</taxon>
        <taxon>Gammaproteobacteria</taxon>
        <taxon>Pseudomonadales</taxon>
        <taxon>Marinobacteraceae</taxon>
        <taxon>Marinobacter</taxon>
    </lineage>
</organism>
<sequence>MSEKEVRMELSHWSIISFEHNGKHVGRVLFGHPVNDPEHSWNTSLIVSVDGEYVTTQNSVYRVVGEGSEVTLPLSDIEYIRAGMSPEACEEMRGLEGEGFKFKGGIF</sequence>
<name>M7D8Q1_9GAMM</name>
<dbReference type="Proteomes" id="UP000011960">
    <property type="component" value="Unassembled WGS sequence"/>
</dbReference>
<evidence type="ECO:0000313" key="1">
    <source>
        <dbReference type="EMBL" id="EMP57103.1"/>
    </source>
</evidence>
<accession>M7D8Q1</accession>
<protein>
    <submittedName>
        <fullName evidence="1">Uncharacterized protein</fullName>
    </submittedName>
</protein>
<gene>
    <name evidence="1" type="ORF">MSNKSG1_00733</name>
</gene>
<comment type="caution">
    <text evidence="1">The sequence shown here is derived from an EMBL/GenBank/DDBJ whole genome shotgun (WGS) entry which is preliminary data.</text>
</comment>
<dbReference type="AlphaFoldDB" id="M7D8Q1"/>
<dbReference type="PATRIC" id="fig|1288826.3.peg.144"/>
<proteinExistence type="predicted"/>